<dbReference type="GO" id="GO:0000287">
    <property type="term" value="F:magnesium ion binding"/>
    <property type="evidence" value="ECO:0007669"/>
    <property type="project" value="UniProtKB-UniRule"/>
</dbReference>
<dbReference type="InterPro" id="IPR013546">
    <property type="entry name" value="PII_UdlTrfase/GS_AdlTrfase"/>
</dbReference>
<sequence length="1079" mass="118402">MSSNRPSIPSTATLGLSSPKASEDISWLGWNKPEHTALLWCLAAASDQDLALNTLMRMVGNLDDDGAELTTQLCEDEALRVRFFALLGGSTLLGDHVAAHPETWKELLKPLPEKSEMFQQMLQAVGAQVADFADSDADSDSGPGTTAGAGSNTGSGAEPDNDDAPDPASSDLSTPGTYRAAMTGSDATCALRDAYRTLMLRIAAHDLAGSYFARKGQTEPQPKLLFSTITGALSDLADAALTAALAVAVAEVYGPCVGGATESGAVTTKSTTKNTTKNKPPKPVDARLAVIAMGKCGAQELNYISDVDVIFVAAPASNKATRLAAEFNRIGSAAFFEVDPNLRPEGKSGALVRTLESHIKYYRRWAETWEFQALLKARAQTGYLPLGHSYEDAIRPMVWTASERDSFVEDVQAMRRRVLANVPKDMRTRELKLGTGGMRDVEFAVQLLQLVHGRSDERLRVLSTVEALEALKSSGYIGREDSWQLIEAYEFLRLLEHRLQLQRFRRTHTMPADDDTDALRWLARAAGFDAHGSKSSYDLMVNHLRKVRVRISELHSRLFYRPLLDSVASMSAEELKLSPAAAKLQLSALGYRHPGRAFDHLTKLASGTSRKARIQSILLPGLMEWLANTADPDAGLLNYRKLSDAAFDRSWFLRMLRDEGIVGKRLMSILGNSPYTAELIINAPDTVKLLSDGANGPKFLETNPQQVSKSLVNSSKRHADPDKAVAVARSLRRVELARIASADQLGFMPVGRVCRELSLIWDAVLEAAIRAEVRASLRELDREEPPARIAVIGMGRLGGQELGFGSDADVLMVAEPTAGEDETEAMNWAKKIVDKLRARLAKPSGDPPLEVDLGLRPEGRSGAVVRSIASYRRYYSQWGEAWEIQALLRANVVAGDAEVGAAFIEMINDFRYPASGISESTIREIRRIKARVDNERLPRGADRNTHTKLGRGGLTDVEWTVQLLIMMHAAQHHELRTPSTLDALDALRDCEILTDNEAEQLREAWLMATNARNALVLVRGKRVDQLPQPGNHLAQVAGVAGWAPEDNQEFLEAYLKATRHARRVVDQVFWGEPDSYEYD</sequence>
<evidence type="ECO:0000256" key="5">
    <source>
        <dbReference type="ARBA" id="ARBA00022842"/>
    </source>
</evidence>
<dbReference type="Gene3D" id="3.30.460.10">
    <property type="entry name" value="Beta Polymerase, domain 2"/>
    <property type="match status" value="2"/>
</dbReference>
<keyword evidence="4 7" id="KW-0067">ATP-binding</keyword>
<feature type="domain" description="Glutamate-ammonia ligase adenylyltransferase repeated" evidence="9">
    <location>
        <begin position="664"/>
        <end position="904"/>
    </location>
</feature>
<feature type="region of interest" description="Adenylyl transferase" evidence="7">
    <location>
        <begin position="571"/>
        <end position="1079"/>
    </location>
</feature>
<dbReference type="SUPFAM" id="SSF81301">
    <property type="entry name" value="Nucleotidyltransferase"/>
    <property type="match status" value="2"/>
</dbReference>
<comment type="caution">
    <text evidence="11">The sequence shown here is derived from an EMBL/GenBank/DDBJ whole genome shotgun (WGS) entry which is preliminary data.</text>
</comment>
<keyword evidence="5 7" id="KW-0460">Magnesium</keyword>
<accession>A0AAP4F7W7</accession>
<dbReference type="GO" id="GO:0005829">
    <property type="term" value="C:cytosol"/>
    <property type="evidence" value="ECO:0007669"/>
    <property type="project" value="TreeGrafter"/>
</dbReference>
<keyword evidence="6 7" id="KW-0511">Multifunctional enzyme</keyword>
<dbReference type="Pfam" id="PF03710">
    <property type="entry name" value="GlnE"/>
    <property type="match status" value="2"/>
</dbReference>
<dbReference type="NCBIfam" id="NF010707">
    <property type="entry name" value="PRK14109.1"/>
    <property type="match status" value="1"/>
</dbReference>
<comment type="similarity">
    <text evidence="7">Belongs to the GlnE family.</text>
</comment>
<evidence type="ECO:0000256" key="7">
    <source>
        <dbReference type="HAMAP-Rule" id="MF_00802"/>
    </source>
</evidence>
<dbReference type="RefSeq" id="WP_284589646.1">
    <property type="nucleotide sequence ID" value="NZ_JASNVP010000004.1"/>
</dbReference>
<reference evidence="11" key="1">
    <citation type="submission" date="2023-05" db="EMBL/GenBank/DDBJ databases">
        <title>Metabolic capabilities are highly conserved among human nasal-associated Corynebacterium species in pangenomic analyses.</title>
        <authorList>
            <person name="Tran T.H."/>
            <person name="Roberts A.Q."/>
            <person name="Escapa I.F."/>
            <person name="Gao W."/>
            <person name="Conlan S."/>
            <person name="Kong H."/>
            <person name="Segre J.A."/>
            <person name="Kelly M.S."/>
            <person name="Lemon K.P."/>
        </authorList>
    </citation>
    <scope>NUCLEOTIDE SEQUENCE</scope>
    <source>
        <strain evidence="11">KPL2654</strain>
    </source>
</reference>
<dbReference type="EMBL" id="JASNVP010000004">
    <property type="protein sequence ID" value="MDK4326004.1"/>
    <property type="molecule type" value="Genomic_DNA"/>
</dbReference>
<feature type="domain" description="PII-uridylyltransferase/Glutamine-synthetase adenylyltransferase" evidence="10">
    <location>
        <begin position="927"/>
        <end position="1068"/>
    </location>
</feature>
<dbReference type="Pfam" id="PF08335">
    <property type="entry name" value="GlnD_UR_UTase"/>
    <property type="match status" value="2"/>
</dbReference>
<evidence type="ECO:0000313" key="11">
    <source>
        <dbReference type="EMBL" id="MDK4326004.1"/>
    </source>
</evidence>
<gene>
    <name evidence="7" type="primary">glnE</name>
    <name evidence="11" type="ORF">QPX54_05670</name>
</gene>
<comment type="catalytic activity">
    <reaction evidence="7">
        <text>[glutamine synthetase]-L-tyrosine + ATP = [glutamine synthetase]-O(4)-(5'-adenylyl)-L-tyrosine + diphosphate</text>
        <dbReference type="Rhea" id="RHEA:18589"/>
        <dbReference type="Rhea" id="RHEA-COMP:10660"/>
        <dbReference type="Rhea" id="RHEA-COMP:10661"/>
        <dbReference type="ChEBI" id="CHEBI:30616"/>
        <dbReference type="ChEBI" id="CHEBI:33019"/>
        <dbReference type="ChEBI" id="CHEBI:46858"/>
        <dbReference type="ChEBI" id="CHEBI:83624"/>
        <dbReference type="EC" id="2.7.7.42"/>
    </reaction>
</comment>
<dbReference type="Proteomes" id="UP001226160">
    <property type="component" value="Unassembled WGS sequence"/>
</dbReference>
<dbReference type="AlphaFoldDB" id="A0AAP4F7W7"/>
<dbReference type="GO" id="GO:0005524">
    <property type="term" value="F:ATP binding"/>
    <property type="evidence" value="ECO:0007669"/>
    <property type="project" value="UniProtKB-UniRule"/>
</dbReference>
<dbReference type="EC" id="2.7.7.42" evidence="7"/>
<dbReference type="PANTHER" id="PTHR30621">
    <property type="entry name" value="GLUTAMINE SYNTHETASE ADENYLYLTRANSFERASE"/>
    <property type="match status" value="1"/>
</dbReference>
<evidence type="ECO:0000259" key="9">
    <source>
        <dbReference type="Pfam" id="PF03710"/>
    </source>
</evidence>
<dbReference type="CDD" id="cd05401">
    <property type="entry name" value="NT_GlnE_GlnD_like"/>
    <property type="match status" value="2"/>
</dbReference>
<feature type="domain" description="Glutamate-ammonia ligase adenylyltransferase repeated" evidence="9">
    <location>
        <begin position="190"/>
        <end position="382"/>
    </location>
</feature>
<comment type="function">
    <text evidence="7">Involved in the regulation of glutamine synthetase GlnA, a key enzyme in the process to assimilate ammonia. When cellular nitrogen levels are high, the C-terminal adenylyl transferase (AT) inactivates GlnA by covalent transfer of an adenylyl group from ATP to specific tyrosine residue of GlnA, thus reducing its activity. Conversely, when nitrogen levels are low, the N-terminal adenylyl removase (AR) activates GlnA by removing the adenylyl group by phosphorolysis, increasing its activity. The regulatory region of GlnE binds the signal transduction protein PII (GlnB) which indicates the nitrogen status of the cell.</text>
</comment>
<dbReference type="EC" id="2.7.7.89" evidence="7"/>
<evidence type="ECO:0000313" key="12">
    <source>
        <dbReference type="Proteomes" id="UP001226160"/>
    </source>
</evidence>
<comment type="cofactor">
    <cofactor evidence="7">
        <name>Mg(2+)</name>
        <dbReference type="ChEBI" id="CHEBI:18420"/>
    </cofactor>
</comment>
<name>A0AAP4F7W7_9CORY</name>
<feature type="domain" description="PII-uridylyltransferase/Glutamine-synthetase adenylyltransferase" evidence="10">
    <location>
        <begin position="413"/>
        <end position="559"/>
    </location>
</feature>
<feature type="region of interest" description="Disordered" evidence="8">
    <location>
        <begin position="133"/>
        <end position="179"/>
    </location>
</feature>
<evidence type="ECO:0000256" key="8">
    <source>
        <dbReference type="SAM" id="MobiDB-lite"/>
    </source>
</evidence>
<dbReference type="GO" id="GO:0047388">
    <property type="term" value="F:[glutamine synthetase]-adenylyl-L-tyrosine phosphorylase activity"/>
    <property type="evidence" value="ECO:0007669"/>
    <property type="project" value="UniProtKB-EC"/>
</dbReference>
<dbReference type="InterPro" id="IPR005190">
    <property type="entry name" value="GlnE_rpt_dom"/>
</dbReference>
<evidence type="ECO:0000256" key="6">
    <source>
        <dbReference type="ARBA" id="ARBA00023268"/>
    </source>
</evidence>
<dbReference type="SUPFAM" id="SSF81593">
    <property type="entry name" value="Nucleotidyltransferase substrate binding subunit/domain"/>
    <property type="match status" value="2"/>
</dbReference>
<evidence type="ECO:0000256" key="4">
    <source>
        <dbReference type="ARBA" id="ARBA00022840"/>
    </source>
</evidence>
<dbReference type="GO" id="GO:0000820">
    <property type="term" value="P:regulation of glutamine family amino acid metabolic process"/>
    <property type="evidence" value="ECO:0007669"/>
    <property type="project" value="UniProtKB-UniRule"/>
</dbReference>
<evidence type="ECO:0000256" key="1">
    <source>
        <dbReference type="ARBA" id="ARBA00022679"/>
    </source>
</evidence>
<dbReference type="GO" id="GO:0008882">
    <property type="term" value="F:[glutamate-ammonia-ligase] adenylyltransferase activity"/>
    <property type="evidence" value="ECO:0007669"/>
    <property type="project" value="UniProtKB-UniRule"/>
</dbReference>
<dbReference type="Gene3D" id="1.20.120.330">
    <property type="entry name" value="Nucleotidyltransferases domain 2"/>
    <property type="match status" value="2"/>
</dbReference>
<protein>
    <recommendedName>
        <fullName evidence="7">Bifunctional glutamine synthetase adenylyltransferase/adenylyl-removing enzyme</fullName>
    </recommendedName>
    <alternativeName>
        <fullName evidence="7">ATP:glutamine synthetase adenylyltransferase</fullName>
    </alternativeName>
    <alternativeName>
        <fullName evidence="7">ATase</fullName>
    </alternativeName>
    <domain>
        <recommendedName>
            <fullName evidence="7">Glutamine synthetase adenylyl-L-tyrosine phosphorylase</fullName>
            <ecNumber evidence="7">2.7.7.89</ecNumber>
        </recommendedName>
        <alternativeName>
            <fullName evidence="7">Adenylyl removase</fullName>
            <shortName evidence="7">AR</shortName>
            <shortName evidence="7">AT-N</shortName>
        </alternativeName>
    </domain>
    <domain>
        <recommendedName>
            <fullName evidence="7">Glutamine synthetase adenylyl transferase</fullName>
            <ecNumber evidence="7">2.7.7.42</ecNumber>
        </recommendedName>
        <alternativeName>
            <fullName evidence="7">Adenylyl transferase</fullName>
            <shortName evidence="7">AT</shortName>
            <shortName evidence="7">AT-C</shortName>
        </alternativeName>
    </domain>
</protein>
<proteinExistence type="inferred from homology"/>
<evidence type="ECO:0000259" key="10">
    <source>
        <dbReference type="Pfam" id="PF08335"/>
    </source>
</evidence>
<evidence type="ECO:0000256" key="2">
    <source>
        <dbReference type="ARBA" id="ARBA00022695"/>
    </source>
</evidence>
<keyword evidence="2 7" id="KW-0548">Nucleotidyltransferase</keyword>
<organism evidence="11 12">
    <name type="scientific">Corynebacterium propinquum</name>
    <dbReference type="NCBI Taxonomy" id="43769"/>
    <lineage>
        <taxon>Bacteria</taxon>
        <taxon>Bacillati</taxon>
        <taxon>Actinomycetota</taxon>
        <taxon>Actinomycetes</taxon>
        <taxon>Mycobacteriales</taxon>
        <taxon>Corynebacteriaceae</taxon>
        <taxon>Corynebacterium</taxon>
    </lineage>
</organism>
<dbReference type="InterPro" id="IPR023057">
    <property type="entry name" value="GlnE"/>
</dbReference>
<evidence type="ECO:0000256" key="3">
    <source>
        <dbReference type="ARBA" id="ARBA00022741"/>
    </source>
</evidence>
<dbReference type="PANTHER" id="PTHR30621:SF0">
    <property type="entry name" value="BIFUNCTIONAL GLUTAMINE SYNTHETASE ADENYLYLTRANSFERASE_ADENYLYL-REMOVING ENZYME"/>
    <property type="match status" value="1"/>
</dbReference>
<feature type="region of interest" description="Adenylyl removase" evidence="7">
    <location>
        <begin position="1"/>
        <end position="563"/>
    </location>
</feature>
<keyword evidence="1 7" id="KW-0808">Transferase</keyword>
<dbReference type="HAMAP" id="MF_00802">
    <property type="entry name" value="GlnE"/>
    <property type="match status" value="1"/>
</dbReference>
<comment type="catalytic activity">
    <reaction evidence="7">
        <text>[glutamine synthetase]-O(4)-(5'-adenylyl)-L-tyrosine + phosphate = [glutamine synthetase]-L-tyrosine + ADP</text>
        <dbReference type="Rhea" id="RHEA:43716"/>
        <dbReference type="Rhea" id="RHEA-COMP:10660"/>
        <dbReference type="Rhea" id="RHEA-COMP:10661"/>
        <dbReference type="ChEBI" id="CHEBI:43474"/>
        <dbReference type="ChEBI" id="CHEBI:46858"/>
        <dbReference type="ChEBI" id="CHEBI:83624"/>
        <dbReference type="ChEBI" id="CHEBI:456216"/>
        <dbReference type="EC" id="2.7.7.89"/>
    </reaction>
</comment>
<dbReference type="InterPro" id="IPR043519">
    <property type="entry name" value="NT_sf"/>
</dbReference>
<keyword evidence="3 7" id="KW-0547">Nucleotide-binding</keyword>